<sequence length="157" mass="17885">MPPRWRPTQFLYKHKRYVQNNGHRMHARRNFTKFIGILAARQFGRESGPRWRNIYSPLVGRVPAVVDGVTMPWSVDDVEEMTDHELAVTLRACGVCSHAPTDGGAYHRYQMQAMIFVIVGALVPANFFPRIAFPQAANQDVTARQAVEDNFPAPYED</sequence>
<protein>
    <submittedName>
        <fullName evidence="1">Uncharacterized protein</fullName>
    </submittedName>
</protein>
<keyword evidence="2" id="KW-1185">Reference proteome</keyword>
<organism evidence="1 2">
    <name type="scientific">Ascobolus immersus RN42</name>
    <dbReference type="NCBI Taxonomy" id="1160509"/>
    <lineage>
        <taxon>Eukaryota</taxon>
        <taxon>Fungi</taxon>
        <taxon>Dikarya</taxon>
        <taxon>Ascomycota</taxon>
        <taxon>Pezizomycotina</taxon>
        <taxon>Pezizomycetes</taxon>
        <taxon>Pezizales</taxon>
        <taxon>Ascobolaceae</taxon>
        <taxon>Ascobolus</taxon>
    </lineage>
</organism>
<dbReference type="EMBL" id="ML119895">
    <property type="protein sequence ID" value="RPA71846.1"/>
    <property type="molecule type" value="Genomic_DNA"/>
</dbReference>
<proteinExistence type="predicted"/>
<dbReference type="AlphaFoldDB" id="A0A3N4HFA7"/>
<gene>
    <name evidence="1" type="ORF">BJ508DRAFT_315237</name>
</gene>
<evidence type="ECO:0000313" key="2">
    <source>
        <dbReference type="Proteomes" id="UP000275078"/>
    </source>
</evidence>
<evidence type="ECO:0000313" key="1">
    <source>
        <dbReference type="EMBL" id="RPA71846.1"/>
    </source>
</evidence>
<reference evidence="1 2" key="1">
    <citation type="journal article" date="2018" name="Nat. Ecol. Evol.">
        <title>Pezizomycetes genomes reveal the molecular basis of ectomycorrhizal truffle lifestyle.</title>
        <authorList>
            <person name="Murat C."/>
            <person name="Payen T."/>
            <person name="Noel B."/>
            <person name="Kuo A."/>
            <person name="Morin E."/>
            <person name="Chen J."/>
            <person name="Kohler A."/>
            <person name="Krizsan K."/>
            <person name="Balestrini R."/>
            <person name="Da Silva C."/>
            <person name="Montanini B."/>
            <person name="Hainaut M."/>
            <person name="Levati E."/>
            <person name="Barry K.W."/>
            <person name="Belfiori B."/>
            <person name="Cichocki N."/>
            <person name="Clum A."/>
            <person name="Dockter R.B."/>
            <person name="Fauchery L."/>
            <person name="Guy J."/>
            <person name="Iotti M."/>
            <person name="Le Tacon F."/>
            <person name="Lindquist E.A."/>
            <person name="Lipzen A."/>
            <person name="Malagnac F."/>
            <person name="Mello A."/>
            <person name="Molinier V."/>
            <person name="Miyauchi S."/>
            <person name="Poulain J."/>
            <person name="Riccioni C."/>
            <person name="Rubini A."/>
            <person name="Sitrit Y."/>
            <person name="Splivallo R."/>
            <person name="Traeger S."/>
            <person name="Wang M."/>
            <person name="Zifcakova L."/>
            <person name="Wipf D."/>
            <person name="Zambonelli A."/>
            <person name="Paolocci F."/>
            <person name="Nowrousian M."/>
            <person name="Ottonello S."/>
            <person name="Baldrian P."/>
            <person name="Spatafora J.W."/>
            <person name="Henrissat B."/>
            <person name="Nagy L.G."/>
            <person name="Aury J.M."/>
            <person name="Wincker P."/>
            <person name="Grigoriev I.V."/>
            <person name="Bonfante P."/>
            <person name="Martin F.M."/>
        </authorList>
    </citation>
    <scope>NUCLEOTIDE SEQUENCE [LARGE SCALE GENOMIC DNA]</scope>
    <source>
        <strain evidence="1 2">RN42</strain>
    </source>
</reference>
<accession>A0A3N4HFA7</accession>
<name>A0A3N4HFA7_ASCIM</name>
<dbReference type="Proteomes" id="UP000275078">
    <property type="component" value="Unassembled WGS sequence"/>
</dbReference>